<feature type="compositionally biased region" description="Polar residues" evidence="1">
    <location>
        <begin position="28"/>
        <end position="40"/>
    </location>
</feature>
<evidence type="ECO:0000313" key="3">
    <source>
        <dbReference type="EMBL" id="NBD23183.1"/>
    </source>
</evidence>
<feature type="chain" id="PRO_5045381595" evidence="2">
    <location>
        <begin position="22"/>
        <end position="442"/>
    </location>
</feature>
<dbReference type="InterPro" id="IPR050490">
    <property type="entry name" value="Bact_solute-bd_prot1"/>
</dbReference>
<dbReference type="PROSITE" id="PS51257">
    <property type="entry name" value="PROKAR_LIPOPROTEIN"/>
    <property type="match status" value="1"/>
</dbReference>
<dbReference type="EMBL" id="JAAAMV010000002">
    <property type="protein sequence ID" value="NBD23183.1"/>
    <property type="molecule type" value="Genomic_DNA"/>
</dbReference>
<evidence type="ECO:0000313" key="4">
    <source>
        <dbReference type="Proteomes" id="UP000665561"/>
    </source>
</evidence>
<feature type="region of interest" description="Disordered" evidence="1">
    <location>
        <begin position="20"/>
        <end position="40"/>
    </location>
</feature>
<keyword evidence="2" id="KW-0732">Signal</keyword>
<feature type="signal peptide" evidence="2">
    <location>
        <begin position="1"/>
        <end position="21"/>
    </location>
</feature>
<gene>
    <name evidence="3" type="ORF">GT019_04805</name>
</gene>
<dbReference type="Pfam" id="PF01547">
    <property type="entry name" value="SBP_bac_1"/>
    <property type="match status" value="1"/>
</dbReference>
<keyword evidence="4" id="KW-1185">Reference proteome</keyword>
<dbReference type="SUPFAM" id="SSF53850">
    <property type="entry name" value="Periplasmic binding protein-like II"/>
    <property type="match status" value="1"/>
</dbReference>
<reference evidence="3 4" key="1">
    <citation type="submission" date="2020-01" db="EMBL/GenBank/DDBJ databases">
        <title>Paenibacillus soybeanensis sp. nov. isolated from the nodules of soybean (Glycine max(L.) Merr).</title>
        <authorList>
            <person name="Wang H."/>
        </authorList>
    </citation>
    <scope>NUCLEOTIDE SEQUENCE [LARGE SCALE GENOMIC DNA]</scope>
    <source>
        <strain evidence="3 4">T1</strain>
    </source>
</reference>
<name>A0ABW9XKQ5_9BACL</name>
<organism evidence="3 4">
    <name type="scientific">Paenibacillus glycinis</name>
    <dbReference type="NCBI Taxonomy" id="2697035"/>
    <lineage>
        <taxon>Bacteria</taxon>
        <taxon>Bacillati</taxon>
        <taxon>Bacillota</taxon>
        <taxon>Bacilli</taxon>
        <taxon>Bacillales</taxon>
        <taxon>Paenibacillaceae</taxon>
        <taxon>Paenibacillus</taxon>
    </lineage>
</organism>
<evidence type="ECO:0000256" key="2">
    <source>
        <dbReference type="SAM" id="SignalP"/>
    </source>
</evidence>
<dbReference type="PANTHER" id="PTHR43649">
    <property type="entry name" value="ARABINOSE-BINDING PROTEIN-RELATED"/>
    <property type="match status" value="1"/>
</dbReference>
<dbReference type="InterPro" id="IPR006059">
    <property type="entry name" value="SBP"/>
</dbReference>
<evidence type="ECO:0000256" key="1">
    <source>
        <dbReference type="SAM" id="MobiDB-lite"/>
    </source>
</evidence>
<dbReference type="RefSeq" id="WP_161741617.1">
    <property type="nucleotide sequence ID" value="NZ_JAAAMV010000002.1"/>
</dbReference>
<sequence length="442" mass="48783">MKKWLCTAALFLTLTTACSSGDEGEATTADNKGSEGETSTVTLSVRQLTPFYQTLEKKFEAKHPEIDLQIKAYKQIGETFEPEDYEKYQKTTNTALLSGKGADVYETDNLPIEEYVDKKLFLNMDDLMSKDALPNKGDLEMNVLNAVKMNGGTYAMPAGFNVRAFVGDGDALAQADYDEATWTWEQFVTTAKAIMQQEQQSGKERRYAMADMPPDVLLQEMVVDNYAKFVDADAKKASFDAPEFVSLLKQVDQIYADKVMTSEPADMGKQLFYSAVVQSPADIIDGLHAYFAHPRVVTKPHIGEASGMRIIPVMQFAIQAKSPAKEAAWKFIAFLLSEEGQTAEGRAGFSLLKSVNDKQLDDLAAQVKSGSRKLPNGQTATATDEEFARFKELLHATTNYEQLDGKVVGIVGEEAYAYYGGQKTAEEAAKLIQNRATTVLNE</sequence>
<comment type="caution">
    <text evidence="3">The sequence shown here is derived from an EMBL/GenBank/DDBJ whole genome shotgun (WGS) entry which is preliminary data.</text>
</comment>
<dbReference type="Gene3D" id="3.40.190.10">
    <property type="entry name" value="Periplasmic binding protein-like II"/>
    <property type="match status" value="1"/>
</dbReference>
<dbReference type="PANTHER" id="PTHR43649:SF12">
    <property type="entry name" value="DIACETYLCHITOBIOSE BINDING PROTEIN DASA"/>
    <property type="match status" value="1"/>
</dbReference>
<accession>A0ABW9XKQ5</accession>
<proteinExistence type="predicted"/>
<dbReference type="Proteomes" id="UP000665561">
    <property type="component" value="Unassembled WGS sequence"/>
</dbReference>
<protein>
    <submittedName>
        <fullName evidence="3">Extracellular solute-binding protein</fullName>
    </submittedName>
</protein>